<keyword evidence="3" id="KW-0812">Transmembrane</keyword>
<dbReference type="Gene3D" id="1.10.287.470">
    <property type="entry name" value="Helix hairpin bin"/>
    <property type="match status" value="2"/>
</dbReference>
<feature type="domain" description="CusB-like beta-barrel" evidence="5">
    <location>
        <begin position="352"/>
        <end position="419"/>
    </location>
</feature>
<feature type="coiled-coil region" evidence="2">
    <location>
        <begin position="191"/>
        <end position="228"/>
    </location>
</feature>
<gene>
    <name evidence="7" type="ORF">EHQ24_19145</name>
</gene>
<feature type="domain" description="YknX-like C-terminal permuted SH3-like" evidence="6">
    <location>
        <begin position="431"/>
        <end position="498"/>
    </location>
</feature>
<name>A0A4R9HYI3_9LEPT</name>
<evidence type="ECO:0000259" key="6">
    <source>
        <dbReference type="Pfam" id="PF25989"/>
    </source>
</evidence>
<dbReference type="Gene3D" id="2.40.30.170">
    <property type="match status" value="1"/>
</dbReference>
<organism evidence="7 8">
    <name type="scientific">Leptospira noumeaensis</name>
    <dbReference type="NCBI Taxonomy" id="2484964"/>
    <lineage>
        <taxon>Bacteria</taxon>
        <taxon>Pseudomonadati</taxon>
        <taxon>Spirochaetota</taxon>
        <taxon>Spirochaetia</taxon>
        <taxon>Leptospirales</taxon>
        <taxon>Leptospiraceae</taxon>
        <taxon>Leptospira</taxon>
    </lineage>
</organism>
<evidence type="ECO:0000259" key="5">
    <source>
        <dbReference type="Pfam" id="PF25954"/>
    </source>
</evidence>
<keyword evidence="3" id="KW-1133">Transmembrane helix</keyword>
<dbReference type="AlphaFoldDB" id="A0A4R9HYI3"/>
<protein>
    <submittedName>
        <fullName evidence="7">Efflux RND transporter periplasmic adaptor subunit</fullName>
    </submittedName>
</protein>
<dbReference type="Pfam" id="PF25954">
    <property type="entry name" value="Beta-barrel_RND_2"/>
    <property type="match status" value="1"/>
</dbReference>
<evidence type="ECO:0000256" key="3">
    <source>
        <dbReference type="SAM" id="Phobius"/>
    </source>
</evidence>
<sequence>MKSIYEFLKSIPFFSKFVISGLMYLLVMVAYSNLTWQDFRARIPAISKILYSKKLSISYQIEHYKNTNNDEKTEDIEKDGAIFVSVVALKESEYYPKIQNTAILEPIQSTDIYSKVSGRIEKIFVQEGDKVKLNSKLLKLDSLTYELDLIKQKAAVETSKAQFRLVKEKLVNAERMVEVKWYEIEKRKLSVQKTKSELNRIQEIYNKKKELFENNVITQEELENINLELRNRTIAHETAERDFEAISLGMRDEDITNDGHPIPAKFSDKLKLLKKINTKIERSEIEVAEKNIEVAEANIKASEMLIKEATVSSPIEGLVSKINRSEGELVNSGTGMSSPIMTIIDVRKLLVILAVNEKDIRRYRVGQDNYITVDSMPDKKYTGKIKRINPAIDPKTHTSEIKIELTNLDNILRPGMFVRSETVIGDVKKGIQIPLNSLIPKDEKSGYVFVAKDSKAYRLEVELDEKLEDIAIIKKGLKEGDLIITSNLNKLFDGAQVNFSSI</sequence>
<dbReference type="Pfam" id="PF25917">
    <property type="entry name" value="BSH_RND"/>
    <property type="match status" value="1"/>
</dbReference>
<feature type="domain" description="Multidrug resistance protein MdtA-like barrel-sandwich hybrid" evidence="4">
    <location>
        <begin position="110"/>
        <end position="335"/>
    </location>
</feature>
<accession>A0A4R9HYI3</accession>
<dbReference type="InterPro" id="IPR058625">
    <property type="entry name" value="MdtA-like_BSH"/>
</dbReference>
<evidence type="ECO:0000256" key="1">
    <source>
        <dbReference type="ARBA" id="ARBA00009477"/>
    </source>
</evidence>
<proteinExistence type="inferred from homology"/>
<dbReference type="PANTHER" id="PTHR30469:SF15">
    <property type="entry name" value="HLYD FAMILY OF SECRETION PROTEINS"/>
    <property type="match status" value="1"/>
</dbReference>
<evidence type="ECO:0000313" key="8">
    <source>
        <dbReference type="Proteomes" id="UP000298009"/>
    </source>
</evidence>
<feature type="coiled-coil region" evidence="2">
    <location>
        <begin position="273"/>
        <end position="305"/>
    </location>
</feature>
<dbReference type="InterPro" id="IPR058792">
    <property type="entry name" value="Beta-barrel_RND_2"/>
</dbReference>
<dbReference type="OrthoDB" id="325180at2"/>
<evidence type="ECO:0000256" key="2">
    <source>
        <dbReference type="SAM" id="Coils"/>
    </source>
</evidence>
<dbReference type="Pfam" id="PF25989">
    <property type="entry name" value="YknX_C"/>
    <property type="match status" value="1"/>
</dbReference>
<keyword evidence="2" id="KW-0175">Coiled coil</keyword>
<reference evidence="7" key="1">
    <citation type="journal article" date="2019" name="PLoS Negl. Trop. Dis.">
        <title>Revisiting the worldwide diversity of Leptospira species in the environment.</title>
        <authorList>
            <person name="Vincent A.T."/>
            <person name="Schiettekatte O."/>
            <person name="Bourhy P."/>
            <person name="Veyrier F.J."/>
            <person name="Picardeau M."/>
        </authorList>
    </citation>
    <scope>NUCLEOTIDE SEQUENCE [LARGE SCALE GENOMIC DNA]</scope>
    <source>
        <strain evidence="7">201800287</strain>
    </source>
</reference>
<evidence type="ECO:0000259" key="4">
    <source>
        <dbReference type="Pfam" id="PF25917"/>
    </source>
</evidence>
<dbReference type="EMBL" id="RQFK01000039">
    <property type="protein sequence ID" value="TGK77523.1"/>
    <property type="molecule type" value="Genomic_DNA"/>
</dbReference>
<dbReference type="SUPFAM" id="SSF56954">
    <property type="entry name" value="Outer membrane efflux proteins (OEP)"/>
    <property type="match status" value="1"/>
</dbReference>
<dbReference type="Proteomes" id="UP000298009">
    <property type="component" value="Unassembled WGS sequence"/>
</dbReference>
<comment type="caution">
    <text evidence="7">The sequence shown here is derived from an EMBL/GenBank/DDBJ whole genome shotgun (WGS) entry which is preliminary data.</text>
</comment>
<dbReference type="Gene3D" id="2.40.50.100">
    <property type="match status" value="2"/>
</dbReference>
<evidence type="ECO:0000313" key="7">
    <source>
        <dbReference type="EMBL" id="TGK77523.1"/>
    </source>
</evidence>
<keyword evidence="8" id="KW-1185">Reference proteome</keyword>
<dbReference type="FunFam" id="2.40.30.170:FF:000010">
    <property type="entry name" value="Efflux RND transporter periplasmic adaptor subunit"/>
    <property type="match status" value="1"/>
</dbReference>
<dbReference type="GO" id="GO:1990281">
    <property type="term" value="C:efflux pump complex"/>
    <property type="evidence" value="ECO:0007669"/>
    <property type="project" value="TreeGrafter"/>
</dbReference>
<dbReference type="PANTHER" id="PTHR30469">
    <property type="entry name" value="MULTIDRUG RESISTANCE PROTEIN MDTA"/>
    <property type="match status" value="1"/>
</dbReference>
<dbReference type="NCBIfam" id="TIGR01730">
    <property type="entry name" value="RND_mfp"/>
    <property type="match status" value="1"/>
</dbReference>
<comment type="similarity">
    <text evidence="1">Belongs to the membrane fusion protein (MFP) (TC 8.A.1) family.</text>
</comment>
<dbReference type="RefSeq" id="WP_135603196.1">
    <property type="nucleotide sequence ID" value="NZ_RQFK01000039.1"/>
</dbReference>
<dbReference type="InterPro" id="IPR058637">
    <property type="entry name" value="YknX-like_C"/>
</dbReference>
<dbReference type="InterPro" id="IPR006143">
    <property type="entry name" value="RND_pump_MFP"/>
</dbReference>
<feature type="transmembrane region" description="Helical" evidence="3">
    <location>
        <begin position="12"/>
        <end position="31"/>
    </location>
</feature>
<dbReference type="SUPFAM" id="SSF111369">
    <property type="entry name" value="HlyD-like secretion proteins"/>
    <property type="match status" value="2"/>
</dbReference>
<dbReference type="Gene3D" id="2.40.420.20">
    <property type="match status" value="1"/>
</dbReference>
<keyword evidence="3" id="KW-0472">Membrane</keyword>
<dbReference type="GO" id="GO:0015562">
    <property type="term" value="F:efflux transmembrane transporter activity"/>
    <property type="evidence" value="ECO:0007669"/>
    <property type="project" value="TreeGrafter"/>
</dbReference>